<dbReference type="GO" id="GO:0005615">
    <property type="term" value="C:extracellular space"/>
    <property type="evidence" value="ECO:0007669"/>
    <property type="project" value="TreeGrafter"/>
</dbReference>
<evidence type="ECO:0000256" key="4">
    <source>
        <dbReference type="ARBA" id="ARBA00022940"/>
    </source>
</evidence>
<dbReference type="SMART" id="SM00048">
    <property type="entry name" value="DEFSN"/>
    <property type="match status" value="1"/>
</dbReference>
<proteinExistence type="predicted"/>
<dbReference type="RefSeq" id="XP_003944653.1">
    <property type="nucleotide sequence ID" value="XM_003944604.2"/>
</dbReference>
<dbReference type="SUPFAM" id="SSF57392">
    <property type="entry name" value="Defensin-like"/>
    <property type="match status" value="1"/>
</dbReference>
<dbReference type="OrthoDB" id="9623680at2759"/>
<evidence type="ECO:0000256" key="1">
    <source>
        <dbReference type="ARBA" id="ARBA00004613"/>
    </source>
</evidence>
<keyword evidence="2" id="KW-0964">Secreted</keyword>
<reference evidence="9" key="1">
    <citation type="submission" date="2025-08" db="UniProtKB">
        <authorList>
            <consortium name="Ensembl"/>
        </authorList>
    </citation>
    <scope>IDENTIFICATION</scope>
</reference>
<dbReference type="GO" id="GO:0140546">
    <property type="term" value="P:defense response to symbiont"/>
    <property type="evidence" value="ECO:0007669"/>
    <property type="project" value="UniProtKB-ARBA"/>
</dbReference>
<keyword evidence="5" id="KW-0044">Antibiotic</keyword>
<name>A0A2K6UN94_SAIBB</name>
<reference evidence="9" key="2">
    <citation type="submission" date="2025-09" db="UniProtKB">
        <authorList>
            <consortium name="Ensembl"/>
        </authorList>
    </citation>
    <scope>IDENTIFICATION</scope>
</reference>
<dbReference type="GeneTree" id="ENSGT00940000160995"/>
<dbReference type="GO" id="GO:0050830">
    <property type="term" value="P:defense response to Gram-positive bacterium"/>
    <property type="evidence" value="ECO:0007669"/>
    <property type="project" value="UniProtKB-ARBA"/>
</dbReference>
<keyword evidence="3" id="KW-0929">Antimicrobial</keyword>
<dbReference type="GO" id="GO:0050829">
    <property type="term" value="P:defense response to Gram-negative bacterium"/>
    <property type="evidence" value="ECO:0007669"/>
    <property type="project" value="UniProtKB-ARBA"/>
</dbReference>
<dbReference type="STRING" id="39432.ENSSBOP00000033378"/>
<sequence>MKVLYLLFSFLFVFLMPLPGVFGGINNAASCKKSGAICHPVFCPRNFNQVGTCGIPFTKCCKKK</sequence>
<evidence type="ECO:0000313" key="10">
    <source>
        <dbReference type="Proteomes" id="UP000233220"/>
    </source>
</evidence>
<feature type="chain" id="PRO_5014442708" description="Beta/alpha-defensin C-terminal domain-containing protein" evidence="7">
    <location>
        <begin position="24"/>
        <end position="64"/>
    </location>
</feature>
<dbReference type="KEGG" id="sbq:101047470"/>
<evidence type="ECO:0000259" key="8">
    <source>
        <dbReference type="SMART" id="SM00048"/>
    </source>
</evidence>
<dbReference type="GO" id="GO:0042056">
    <property type="term" value="F:chemoattractant activity"/>
    <property type="evidence" value="ECO:0007669"/>
    <property type="project" value="TreeGrafter"/>
</dbReference>
<keyword evidence="6" id="KW-1015">Disulfide bond</keyword>
<keyword evidence="4" id="KW-0211">Defensin</keyword>
<evidence type="ECO:0000256" key="6">
    <source>
        <dbReference type="ARBA" id="ARBA00023157"/>
    </source>
</evidence>
<dbReference type="FunFam" id="3.10.360.10:FF:000001">
    <property type="entry name" value="Beta-defensin 1"/>
    <property type="match status" value="1"/>
</dbReference>
<dbReference type="PANTHER" id="PTHR20515">
    <property type="entry name" value="BETA-DEFENSIN"/>
    <property type="match status" value="1"/>
</dbReference>
<dbReference type="PANTHER" id="PTHR20515:SF2">
    <property type="entry name" value="DEFENSIN BETA 4A"/>
    <property type="match status" value="1"/>
</dbReference>
<accession>A0A2K6UN94</accession>
<dbReference type="Gene3D" id="3.10.360.10">
    <property type="entry name" value="Antimicrobial Peptide, Beta-defensin 2, Chain A"/>
    <property type="match status" value="1"/>
</dbReference>
<dbReference type="GO" id="GO:0060326">
    <property type="term" value="P:cell chemotaxis"/>
    <property type="evidence" value="ECO:0007669"/>
    <property type="project" value="TreeGrafter"/>
</dbReference>
<evidence type="ECO:0000256" key="2">
    <source>
        <dbReference type="ARBA" id="ARBA00022525"/>
    </source>
</evidence>
<dbReference type="InterPro" id="IPR006080">
    <property type="entry name" value="Beta/alpha-defensin_C"/>
</dbReference>
<evidence type="ECO:0000256" key="3">
    <source>
        <dbReference type="ARBA" id="ARBA00022529"/>
    </source>
</evidence>
<dbReference type="GO" id="GO:0031731">
    <property type="term" value="F:CCR6 chemokine receptor binding"/>
    <property type="evidence" value="ECO:0007669"/>
    <property type="project" value="TreeGrafter"/>
</dbReference>
<dbReference type="Pfam" id="PF00711">
    <property type="entry name" value="Defensin_beta"/>
    <property type="match status" value="1"/>
</dbReference>
<feature type="signal peptide" evidence="7">
    <location>
        <begin position="1"/>
        <end position="23"/>
    </location>
</feature>
<dbReference type="Proteomes" id="UP000233220">
    <property type="component" value="Unplaced"/>
</dbReference>
<comment type="subcellular location">
    <subcellularLocation>
        <location evidence="1">Secreted</location>
    </subcellularLocation>
</comment>
<dbReference type="AlphaFoldDB" id="A0A2K6UN94"/>
<dbReference type="GeneID" id="101047470"/>
<evidence type="ECO:0000256" key="5">
    <source>
        <dbReference type="ARBA" id="ARBA00023022"/>
    </source>
</evidence>
<dbReference type="OMA" id="PGTKCCR"/>
<keyword evidence="10" id="KW-1185">Reference proteome</keyword>
<protein>
    <recommendedName>
        <fullName evidence="8">Beta/alpha-defensin C-terminal domain-containing protein</fullName>
    </recommendedName>
</protein>
<evidence type="ECO:0000313" key="9">
    <source>
        <dbReference type="Ensembl" id="ENSSBOP00000033378.1"/>
    </source>
</evidence>
<keyword evidence="7" id="KW-0732">Signal</keyword>
<feature type="domain" description="Beta/alpha-defensin C-terminal" evidence="8">
    <location>
        <begin position="31"/>
        <end position="61"/>
    </location>
</feature>
<evidence type="ECO:0000256" key="7">
    <source>
        <dbReference type="SAM" id="SignalP"/>
    </source>
</evidence>
<dbReference type="Ensembl" id="ENSSBOT00000050294.1">
    <property type="protein sequence ID" value="ENSSBOP00000033378.1"/>
    <property type="gene ID" value="ENSSBOG00000032862.1"/>
</dbReference>
<dbReference type="InterPro" id="IPR001855">
    <property type="entry name" value="Defensin_beta-like"/>
</dbReference>
<organism evidence="9 10">
    <name type="scientific">Saimiri boliviensis boliviensis</name>
    <name type="common">Bolivian squirrel monkey</name>
    <dbReference type="NCBI Taxonomy" id="39432"/>
    <lineage>
        <taxon>Eukaryota</taxon>
        <taxon>Metazoa</taxon>
        <taxon>Chordata</taxon>
        <taxon>Craniata</taxon>
        <taxon>Vertebrata</taxon>
        <taxon>Euteleostomi</taxon>
        <taxon>Mammalia</taxon>
        <taxon>Eutheria</taxon>
        <taxon>Euarchontoglires</taxon>
        <taxon>Primates</taxon>
        <taxon>Haplorrhini</taxon>
        <taxon>Platyrrhini</taxon>
        <taxon>Cebidae</taxon>
        <taxon>Saimiriinae</taxon>
        <taxon>Saimiri</taxon>
    </lineage>
</organism>